<name>A0AA92V4G3_9BACT</name>
<organism evidence="2 3">
    <name type="scientific">Segatella copri</name>
    <dbReference type="NCBI Taxonomy" id="165179"/>
    <lineage>
        <taxon>Bacteria</taxon>
        <taxon>Pseudomonadati</taxon>
        <taxon>Bacteroidota</taxon>
        <taxon>Bacteroidia</taxon>
        <taxon>Bacteroidales</taxon>
        <taxon>Prevotellaceae</taxon>
        <taxon>Segatella</taxon>
    </lineage>
</organism>
<proteinExistence type="predicted"/>
<keyword evidence="2" id="KW-0808">Transferase</keyword>
<reference evidence="2 3" key="1">
    <citation type="submission" date="2018-08" db="EMBL/GenBank/DDBJ databases">
        <title>A genome reference for cultivated species of the human gut microbiota.</title>
        <authorList>
            <person name="Zou Y."/>
            <person name="Xue W."/>
            <person name="Luo G."/>
        </authorList>
    </citation>
    <scope>NUCLEOTIDE SEQUENCE [LARGE SCALE GENOMIC DNA]</scope>
    <source>
        <strain evidence="2 3">AM42-23AC</strain>
    </source>
</reference>
<dbReference type="Proteomes" id="UP000284990">
    <property type="component" value="Unassembled WGS sequence"/>
</dbReference>
<gene>
    <name evidence="2" type="ORF">DW916_01690</name>
</gene>
<dbReference type="Pfam" id="PF04230">
    <property type="entry name" value="PS_pyruv_trans"/>
    <property type="match status" value="1"/>
</dbReference>
<dbReference type="AlphaFoldDB" id="A0AA92V4G3"/>
<dbReference type="GO" id="GO:0016740">
    <property type="term" value="F:transferase activity"/>
    <property type="evidence" value="ECO:0007669"/>
    <property type="project" value="UniProtKB-KW"/>
</dbReference>
<protein>
    <submittedName>
        <fullName evidence="2">Polysaccharide pyruvyl transferase family protein</fullName>
    </submittedName>
</protein>
<accession>A0AA92V4G3</accession>
<dbReference type="EMBL" id="QSFW01000002">
    <property type="protein sequence ID" value="RHA89250.1"/>
    <property type="molecule type" value="Genomic_DNA"/>
</dbReference>
<sequence length="361" mass="41998">MKKIGVLTLPTLTNYGGILQAYALVYVLKKLGYDAWLINRRWNADNHSILHRIKKVFYHLFVIRKFDKFCEEYIVPRTEEIDTRAKMDEIRLAGFAGYVVGSDQVWRIKNVRGADYNFFLDFTKDDHVKRISYAASFGVDYWDDNQNPEKSRAEVKPLLQKFDAISVREDSGVKVCKDCFDVSATHVLDPTLLIDKEEYVKNLGLKVRRKKYLAVYILDMTEEKKKIIKKISSELGLPIKYINYSSLLWKWMPSSISDIVKPDVKEWMQSILEADYVLTDSFHGMAFSIIFEKQFLVIGNERRGLTRFASLLKSLCINDNLVMDLDSIDISIVEKDLDYSAIFMQKKKLQKQSESFIVNNI</sequence>
<evidence type="ECO:0000313" key="2">
    <source>
        <dbReference type="EMBL" id="RHA89250.1"/>
    </source>
</evidence>
<feature type="domain" description="Polysaccharide pyruvyl transferase" evidence="1">
    <location>
        <begin position="14"/>
        <end position="301"/>
    </location>
</feature>
<dbReference type="InterPro" id="IPR007345">
    <property type="entry name" value="Polysacch_pyruvyl_Trfase"/>
</dbReference>
<evidence type="ECO:0000259" key="1">
    <source>
        <dbReference type="Pfam" id="PF04230"/>
    </source>
</evidence>
<dbReference type="RefSeq" id="WP_118189931.1">
    <property type="nucleotide sequence ID" value="NZ_QSFW01000002.1"/>
</dbReference>
<comment type="caution">
    <text evidence="2">The sequence shown here is derived from an EMBL/GenBank/DDBJ whole genome shotgun (WGS) entry which is preliminary data.</text>
</comment>
<evidence type="ECO:0000313" key="3">
    <source>
        <dbReference type="Proteomes" id="UP000284990"/>
    </source>
</evidence>